<gene>
    <name evidence="1" type="ORF">FRX31_025732</name>
</gene>
<organism evidence="1 2">
    <name type="scientific">Thalictrum thalictroides</name>
    <name type="common">Rue-anemone</name>
    <name type="synonym">Anemone thalictroides</name>
    <dbReference type="NCBI Taxonomy" id="46969"/>
    <lineage>
        <taxon>Eukaryota</taxon>
        <taxon>Viridiplantae</taxon>
        <taxon>Streptophyta</taxon>
        <taxon>Embryophyta</taxon>
        <taxon>Tracheophyta</taxon>
        <taxon>Spermatophyta</taxon>
        <taxon>Magnoliopsida</taxon>
        <taxon>Ranunculales</taxon>
        <taxon>Ranunculaceae</taxon>
        <taxon>Thalictroideae</taxon>
        <taxon>Thalictrum</taxon>
    </lineage>
</organism>
<evidence type="ECO:0000313" key="2">
    <source>
        <dbReference type="Proteomes" id="UP000554482"/>
    </source>
</evidence>
<accession>A0A7J6VK38</accession>
<feature type="non-terminal residue" evidence="1">
    <location>
        <position position="1"/>
    </location>
</feature>
<comment type="caution">
    <text evidence="1">The sequence shown here is derived from an EMBL/GenBank/DDBJ whole genome shotgun (WGS) entry which is preliminary data.</text>
</comment>
<keyword evidence="2" id="KW-1185">Reference proteome</keyword>
<name>A0A7J6VK38_THATH</name>
<reference evidence="1 2" key="1">
    <citation type="submission" date="2020-06" db="EMBL/GenBank/DDBJ databases">
        <title>Transcriptomic and genomic resources for Thalictrum thalictroides and T. hernandezii: Facilitating candidate gene discovery in an emerging model plant lineage.</title>
        <authorList>
            <person name="Arias T."/>
            <person name="Riano-Pachon D.M."/>
            <person name="Di Stilio V.S."/>
        </authorList>
    </citation>
    <scope>NUCLEOTIDE SEQUENCE [LARGE SCALE GENOMIC DNA]</scope>
    <source>
        <strain evidence="2">cv. WT478/WT964</strain>
        <tissue evidence="1">Leaves</tissue>
    </source>
</reference>
<sequence length="56" mass="6592">MRTFYRCSKRTLGIQMITCLKVALVLRHLVYSDFGVFVRYPKKGINKLEIVLPFMP</sequence>
<dbReference type="AlphaFoldDB" id="A0A7J6VK38"/>
<dbReference type="EMBL" id="JABWDY010031777">
    <property type="protein sequence ID" value="KAF5184682.1"/>
    <property type="molecule type" value="Genomic_DNA"/>
</dbReference>
<dbReference type="Proteomes" id="UP000554482">
    <property type="component" value="Unassembled WGS sequence"/>
</dbReference>
<evidence type="ECO:0000313" key="1">
    <source>
        <dbReference type="EMBL" id="KAF5184682.1"/>
    </source>
</evidence>
<protein>
    <submittedName>
        <fullName evidence="1">Uncharacterized protein</fullName>
    </submittedName>
</protein>
<proteinExistence type="predicted"/>